<evidence type="ECO:0000313" key="1">
    <source>
        <dbReference type="EMBL" id="PWF48450.1"/>
    </source>
</evidence>
<accession>A0A2U2HLR6</accession>
<feature type="non-terminal residue" evidence="1">
    <location>
        <position position="48"/>
    </location>
</feature>
<sequence>MNRSEAPRKAQFHWDDPLLLNLQLSDDERMVRDATASYCQDKLQPRIL</sequence>
<dbReference type="GO" id="GO:0050660">
    <property type="term" value="F:flavin adenine dinucleotide binding"/>
    <property type="evidence" value="ECO:0007669"/>
    <property type="project" value="InterPro"/>
</dbReference>
<dbReference type="AlphaFoldDB" id="A0A2U2HLR6"/>
<organism evidence="1 2">
    <name type="scientific">Massilia glaciei</name>
    <dbReference type="NCBI Taxonomy" id="1524097"/>
    <lineage>
        <taxon>Bacteria</taxon>
        <taxon>Pseudomonadati</taxon>
        <taxon>Pseudomonadota</taxon>
        <taxon>Betaproteobacteria</taxon>
        <taxon>Burkholderiales</taxon>
        <taxon>Oxalobacteraceae</taxon>
        <taxon>Telluria group</taxon>
        <taxon>Massilia</taxon>
    </lineage>
</organism>
<evidence type="ECO:0000313" key="2">
    <source>
        <dbReference type="Proteomes" id="UP000241421"/>
    </source>
</evidence>
<dbReference type="Gene3D" id="1.10.540.10">
    <property type="entry name" value="Acyl-CoA dehydrogenase/oxidase, N-terminal domain"/>
    <property type="match status" value="1"/>
</dbReference>
<name>A0A2U2HLR6_9BURK</name>
<proteinExistence type="predicted"/>
<dbReference type="GO" id="GO:0016627">
    <property type="term" value="F:oxidoreductase activity, acting on the CH-CH group of donors"/>
    <property type="evidence" value="ECO:0007669"/>
    <property type="project" value="InterPro"/>
</dbReference>
<dbReference type="InterPro" id="IPR037069">
    <property type="entry name" value="AcylCoA_DH/ox_N_sf"/>
</dbReference>
<protein>
    <submittedName>
        <fullName evidence="1">Acyl-CoA dehydrogenase</fullName>
    </submittedName>
</protein>
<comment type="caution">
    <text evidence="1">The sequence shown here is derived from an EMBL/GenBank/DDBJ whole genome shotgun (WGS) entry which is preliminary data.</text>
</comment>
<gene>
    <name evidence="1" type="ORF">C7C56_011785</name>
</gene>
<dbReference type="EMBL" id="PXWF02000193">
    <property type="protein sequence ID" value="PWF48450.1"/>
    <property type="molecule type" value="Genomic_DNA"/>
</dbReference>
<reference evidence="1 2" key="1">
    <citation type="submission" date="2018-04" db="EMBL/GenBank/DDBJ databases">
        <title>Massilia violaceinigra sp. nov., a novel purple-pigmented bacterium isolated from Tianshan glacier, Xinjiang, China.</title>
        <authorList>
            <person name="Wang H."/>
        </authorList>
    </citation>
    <scope>NUCLEOTIDE SEQUENCE [LARGE SCALE GENOMIC DNA]</scope>
    <source>
        <strain evidence="1 2">B448-2</strain>
    </source>
</reference>
<dbReference type="Proteomes" id="UP000241421">
    <property type="component" value="Unassembled WGS sequence"/>
</dbReference>
<keyword evidence="2" id="KW-1185">Reference proteome</keyword>